<dbReference type="EMBL" id="LVVM01003767">
    <property type="protein sequence ID" value="OJA14298.1"/>
    <property type="molecule type" value="Genomic_DNA"/>
</dbReference>
<evidence type="ECO:0000256" key="1">
    <source>
        <dbReference type="SAM" id="MobiDB-lite"/>
    </source>
</evidence>
<evidence type="ECO:0000313" key="2">
    <source>
        <dbReference type="EMBL" id="OJA14298.1"/>
    </source>
</evidence>
<organism evidence="2 3">
    <name type="scientific">Rhizopogon vesiculosus</name>
    <dbReference type="NCBI Taxonomy" id="180088"/>
    <lineage>
        <taxon>Eukaryota</taxon>
        <taxon>Fungi</taxon>
        <taxon>Dikarya</taxon>
        <taxon>Basidiomycota</taxon>
        <taxon>Agaricomycotina</taxon>
        <taxon>Agaricomycetes</taxon>
        <taxon>Agaricomycetidae</taxon>
        <taxon>Boletales</taxon>
        <taxon>Suillineae</taxon>
        <taxon>Rhizopogonaceae</taxon>
        <taxon>Rhizopogon</taxon>
    </lineage>
</organism>
<feature type="compositionally biased region" description="Polar residues" evidence="1">
    <location>
        <begin position="1"/>
        <end position="10"/>
    </location>
</feature>
<comment type="caution">
    <text evidence="2">The sequence shown here is derived from an EMBL/GenBank/DDBJ whole genome shotgun (WGS) entry which is preliminary data.</text>
</comment>
<proteinExistence type="predicted"/>
<gene>
    <name evidence="2" type="ORF">AZE42_01558</name>
</gene>
<dbReference type="Proteomes" id="UP000183567">
    <property type="component" value="Unassembled WGS sequence"/>
</dbReference>
<protein>
    <submittedName>
        <fullName evidence="2">Uncharacterized protein</fullName>
    </submittedName>
</protein>
<name>A0A1J8QXU4_9AGAM</name>
<reference evidence="2 3" key="1">
    <citation type="submission" date="2016-03" db="EMBL/GenBank/DDBJ databases">
        <title>Comparative genomics of the ectomycorrhizal sister species Rhizopogon vinicolor and Rhizopogon vesiculosus (Basidiomycota: Boletales) reveals a divergence of the mating type B locus.</title>
        <authorList>
            <person name="Mujic A.B."/>
            <person name="Kuo A."/>
            <person name="Tritt A."/>
            <person name="Lipzen A."/>
            <person name="Chen C."/>
            <person name="Johnson J."/>
            <person name="Sharma A."/>
            <person name="Barry K."/>
            <person name="Grigoriev I.V."/>
            <person name="Spatafora J.W."/>
        </authorList>
    </citation>
    <scope>NUCLEOTIDE SEQUENCE [LARGE SCALE GENOMIC DNA]</scope>
    <source>
        <strain evidence="2 3">AM-OR11-056</strain>
    </source>
</reference>
<feature type="region of interest" description="Disordered" evidence="1">
    <location>
        <begin position="1"/>
        <end position="32"/>
    </location>
</feature>
<evidence type="ECO:0000313" key="3">
    <source>
        <dbReference type="Proteomes" id="UP000183567"/>
    </source>
</evidence>
<keyword evidence="3" id="KW-1185">Reference proteome</keyword>
<sequence length="65" mass="7052">MPPNQSQSQPAPGVMTGEQDKVTPQLAAQKKPAKADLLHARNGVVAETSSLLLHTRREHLTYPLP</sequence>
<accession>A0A1J8QXU4</accession>
<dbReference type="AlphaFoldDB" id="A0A1J8QXU4"/>